<gene>
    <name evidence="4" type="ORF">Pla163_30490</name>
</gene>
<sequence length="150" mass="16178">MTDPAPSVLADLVHGIHHTALAVESLDEALAIYRDTLGFRADEPEFVESQGVRVVFCYPGDGTRLELVEPASESSPIHGFLERRGSGLHHVAFEVTDVAAAIATLVARGVRMIDLEPRPGAHRTTVAFVHPKSMGGVLTELVQPPADERH</sequence>
<dbReference type="GO" id="GO:0046491">
    <property type="term" value="P:L-methylmalonyl-CoA metabolic process"/>
    <property type="evidence" value="ECO:0007669"/>
    <property type="project" value="TreeGrafter"/>
</dbReference>
<dbReference type="InterPro" id="IPR051785">
    <property type="entry name" value="MMCE/EMCE_epimerase"/>
</dbReference>
<organism evidence="4 5">
    <name type="scientific">Rohdeia mirabilis</name>
    <dbReference type="NCBI Taxonomy" id="2528008"/>
    <lineage>
        <taxon>Bacteria</taxon>
        <taxon>Pseudomonadati</taxon>
        <taxon>Planctomycetota</taxon>
        <taxon>Planctomycetia</taxon>
        <taxon>Planctomycetia incertae sedis</taxon>
        <taxon>Rohdeia</taxon>
    </lineage>
</organism>
<keyword evidence="2" id="KW-0479">Metal-binding</keyword>
<dbReference type="Proteomes" id="UP000319342">
    <property type="component" value="Chromosome"/>
</dbReference>
<proteinExistence type="inferred from homology"/>
<dbReference type="GO" id="GO:0046872">
    <property type="term" value="F:metal ion binding"/>
    <property type="evidence" value="ECO:0007669"/>
    <property type="project" value="UniProtKB-KW"/>
</dbReference>
<dbReference type="InterPro" id="IPR029068">
    <property type="entry name" value="Glyas_Bleomycin-R_OHBP_Dase"/>
</dbReference>
<evidence type="ECO:0000256" key="1">
    <source>
        <dbReference type="ARBA" id="ARBA00009308"/>
    </source>
</evidence>
<accession>A0A518D347</accession>
<dbReference type="PANTHER" id="PTHR43048">
    <property type="entry name" value="METHYLMALONYL-COA EPIMERASE"/>
    <property type="match status" value="1"/>
</dbReference>
<dbReference type="InterPro" id="IPR037523">
    <property type="entry name" value="VOC_core"/>
</dbReference>
<dbReference type="InterPro" id="IPR017515">
    <property type="entry name" value="MeMalonyl-CoA_epimerase"/>
</dbReference>
<protein>
    <submittedName>
        <fullName evidence="4">Glyoxalase/Bleomycin resistance protein/Dioxygenase superfamily protein</fullName>
    </submittedName>
</protein>
<dbReference type="SUPFAM" id="SSF54593">
    <property type="entry name" value="Glyoxalase/Bleomycin resistance protein/Dihydroxybiphenyl dioxygenase"/>
    <property type="match status" value="1"/>
</dbReference>
<dbReference type="OrthoDB" id="9788468at2"/>
<reference evidence="4 5" key="1">
    <citation type="submission" date="2019-02" db="EMBL/GenBank/DDBJ databases">
        <title>Deep-cultivation of Planctomycetes and their phenomic and genomic characterization uncovers novel biology.</title>
        <authorList>
            <person name="Wiegand S."/>
            <person name="Jogler M."/>
            <person name="Boedeker C."/>
            <person name="Pinto D."/>
            <person name="Vollmers J."/>
            <person name="Rivas-Marin E."/>
            <person name="Kohn T."/>
            <person name="Peeters S.H."/>
            <person name="Heuer A."/>
            <person name="Rast P."/>
            <person name="Oberbeckmann S."/>
            <person name="Bunk B."/>
            <person name="Jeske O."/>
            <person name="Meyerdierks A."/>
            <person name="Storesund J.E."/>
            <person name="Kallscheuer N."/>
            <person name="Luecker S."/>
            <person name="Lage O.M."/>
            <person name="Pohl T."/>
            <person name="Merkel B.J."/>
            <person name="Hornburger P."/>
            <person name="Mueller R.-W."/>
            <person name="Bruemmer F."/>
            <person name="Labrenz M."/>
            <person name="Spormann A.M."/>
            <person name="Op den Camp H."/>
            <person name="Overmann J."/>
            <person name="Amann R."/>
            <person name="Jetten M.S.M."/>
            <person name="Mascher T."/>
            <person name="Medema M.H."/>
            <person name="Devos D.P."/>
            <person name="Kaster A.-K."/>
            <person name="Ovreas L."/>
            <person name="Rohde M."/>
            <person name="Galperin M.Y."/>
            <person name="Jogler C."/>
        </authorList>
    </citation>
    <scope>NUCLEOTIDE SEQUENCE [LARGE SCALE GENOMIC DNA]</scope>
    <source>
        <strain evidence="4 5">Pla163</strain>
    </source>
</reference>
<dbReference type="AlphaFoldDB" id="A0A518D347"/>
<name>A0A518D347_9BACT</name>
<dbReference type="EMBL" id="CP036290">
    <property type="protein sequence ID" value="QDU85903.1"/>
    <property type="molecule type" value="Genomic_DNA"/>
</dbReference>
<comment type="similarity">
    <text evidence="1">Belongs to the methylmalonyl-CoA epimerase family.</text>
</comment>
<feature type="domain" description="VOC" evidence="3">
    <location>
        <begin position="15"/>
        <end position="144"/>
    </location>
</feature>
<dbReference type="NCBIfam" id="TIGR03081">
    <property type="entry name" value="metmalonyl_epim"/>
    <property type="match status" value="1"/>
</dbReference>
<keyword evidence="4" id="KW-0560">Oxidoreductase</keyword>
<dbReference type="Gene3D" id="3.10.180.10">
    <property type="entry name" value="2,3-Dihydroxybiphenyl 1,2-Dioxygenase, domain 1"/>
    <property type="match status" value="1"/>
</dbReference>
<dbReference type="PANTHER" id="PTHR43048:SF3">
    <property type="entry name" value="METHYLMALONYL-COA EPIMERASE, MITOCHONDRIAL"/>
    <property type="match status" value="1"/>
</dbReference>
<keyword evidence="5" id="KW-1185">Reference proteome</keyword>
<evidence type="ECO:0000259" key="3">
    <source>
        <dbReference type="PROSITE" id="PS51819"/>
    </source>
</evidence>
<dbReference type="PROSITE" id="PS51819">
    <property type="entry name" value="VOC"/>
    <property type="match status" value="1"/>
</dbReference>
<evidence type="ECO:0000313" key="5">
    <source>
        <dbReference type="Proteomes" id="UP000319342"/>
    </source>
</evidence>
<dbReference type="CDD" id="cd07249">
    <property type="entry name" value="MMCE"/>
    <property type="match status" value="1"/>
</dbReference>
<dbReference type="RefSeq" id="WP_145190127.1">
    <property type="nucleotide sequence ID" value="NZ_CP036290.1"/>
</dbReference>
<keyword evidence="4" id="KW-0223">Dioxygenase</keyword>
<dbReference type="GO" id="GO:0004493">
    <property type="term" value="F:methylmalonyl-CoA epimerase activity"/>
    <property type="evidence" value="ECO:0007669"/>
    <property type="project" value="TreeGrafter"/>
</dbReference>
<dbReference type="Pfam" id="PF13669">
    <property type="entry name" value="Glyoxalase_4"/>
    <property type="match status" value="1"/>
</dbReference>
<dbReference type="GO" id="GO:0051213">
    <property type="term" value="F:dioxygenase activity"/>
    <property type="evidence" value="ECO:0007669"/>
    <property type="project" value="UniProtKB-KW"/>
</dbReference>
<evidence type="ECO:0000256" key="2">
    <source>
        <dbReference type="ARBA" id="ARBA00022723"/>
    </source>
</evidence>
<evidence type="ECO:0000313" key="4">
    <source>
        <dbReference type="EMBL" id="QDU85903.1"/>
    </source>
</evidence>